<proteinExistence type="inferred from homology"/>
<dbReference type="SMART" id="SM01152">
    <property type="entry name" value="DUF167"/>
    <property type="match status" value="1"/>
</dbReference>
<evidence type="ECO:0000313" key="3">
    <source>
        <dbReference type="Proteomes" id="UP001147760"/>
    </source>
</evidence>
<dbReference type="PANTHER" id="PTHR13420:SF7">
    <property type="entry name" value="UPF0235 PROTEIN C15ORF40"/>
    <property type="match status" value="1"/>
</dbReference>
<dbReference type="NCBIfam" id="TIGR00251">
    <property type="entry name" value="DUF167 family protein"/>
    <property type="match status" value="1"/>
</dbReference>
<dbReference type="SUPFAM" id="SSF69786">
    <property type="entry name" value="YggU-like"/>
    <property type="match status" value="1"/>
</dbReference>
<evidence type="ECO:0000256" key="1">
    <source>
        <dbReference type="ARBA" id="ARBA00010364"/>
    </source>
</evidence>
<dbReference type="Proteomes" id="UP001147760">
    <property type="component" value="Unassembled WGS sequence"/>
</dbReference>
<dbReference type="OrthoDB" id="244097at2759"/>
<name>A0A9W9WN29_9EURO</name>
<comment type="caution">
    <text evidence="2">The sequence shown here is derived from an EMBL/GenBank/DDBJ whole genome shotgun (WGS) entry which is preliminary data.</text>
</comment>
<dbReference type="HAMAP" id="MF_00634">
    <property type="entry name" value="UPF0235"/>
    <property type="match status" value="1"/>
</dbReference>
<reference evidence="2" key="2">
    <citation type="journal article" date="2023" name="IMA Fungus">
        <title>Comparative genomic study of the Penicillium genus elucidates a diverse pangenome and 15 lateral gene transfer events.</title>
        <authorList>
            <person name="Petersen C."/>
            <person name="Sorensen T."/>
            <person name="Nielsen M.R."/>
            <person name="Sondergaard T.E."/>
            <person name="Sorensen J.L."/>
            <person name="Fitzpatrick D.A."/>
            <person name="Frisvad J.C."/>
            <person name="Nielsen K.L."/>
        </authorList>
    </citation>
    <scope>NUCLEOTIDE SEQUENCE</scope>
    <source>
        <strain evidence="2">IBT 17660</strain>
    </source>
</reference>
<dbReference type="EMBL" id="JAPWDO010000005">
    <property type="protein sequence ID" value="KAJ5470163.1"/>
    <property type="molecule type" value="Genomic_DNA"/>
</dbReference>
<sequence>MSCPYSFLRLIPSKTLCSRKLFNLHIPCYVKPNSSARRTGITNVGTNKVEISVAAVPRDGAANIAVSHIFAEIFKVPKSSVEVIRGAKSREKTVRVADLEIGDDGEEAYLQRATQKLKAAVKIRSS</sequence>
<dbReference type="Gene3D" id="3.30.1200.10">
    <property type="entry name" value="YggU-like"/>
    <property type="match status" value="1"/>
</dbReference>
<protein>
    <submittedName>
        <fullName evidence="2">Uncharacterized protein</fullName>
    </submittedName>
</protein>
<comment type="similarity">
    <text evidence="1">Belongs to the UPF0235 family.</text>
</comment>
<accession>A0A9W9WN29</accession>
<dbReference type="GO" id="GO:0005737">
    <property type="term" value="C:cytoplasm"/>
    <property type="evidence" value="ECO:0007669"/>
    <property type="project" value="TreeGrafter"/>
</dbReference>
<gene>
    <name evidence="2" type="ORF">N7530_007520</name>
</gene>
<reference evidence="2" key="1">
    <citation type="submission" date="2022-12" db="EMBL/GenBank/DDBJ databases">
        <authorList>
            <person name="Petersen C."/>
        </authorList>
    </citation>
    <scope>NUCLEOTIDE SEQUENCE</scope>
    <source>
        <strain evidence="2">IBT 17660</strain>
    </source>
</reference>
<dbReference type="AlphaFoldDB" id="A0A9W9WN29"/>
<keyword evidence="3" id="KW-1185">Reference proteome</keyword>
<dbReference type="InterPro" id="IPR036591">
    <property type="entry name" value="YggU-like_sf"/>
</dbReference>
<dbReference type="Pfam" id="PF02594">
    <property type="entry name" value="DUF167"/>
    <property type="match status" value="1"/>
</dbReference>
<evidence type="ECO:0000313" key="2">
    <source>
        <dbReference type="EMBL" id="KAJ5470163.1"/>
    </source>
</evidence>
<dbReference type="InterPro" id="IPR003746">
    <property type="entry name" value="DUF167"/>
</dbReference>
<dbReference type="PANTHER" id="PTHR13420">
    <property type="entry name" value="UPF0235 PROTEIN C15ORF40"/>
    <property type="match status" value="1"/>
</dbReference>
<organism evidence="2 3">
    <name type="scientific">Penicillium desertorum</name>
    <dbReference type="NCBI Taxonomy" id="1303715"/>
    <lineage>
        <taxon>Eukaryota</taxon>
        <taxon>Fungi</taxon>
        <taxon>Dikarya</taxon>
        <taxon>Ascomycota</taxon>
        <taxon>Pezizomycotina</taxon>
        <taxon>Eurotiomycetes</taxon>
        <taxon>Eurotiomycetidae</taxon>
        <taxon>Eurotiales</taxon>
        <taxon>Aspergillaceae</taxon>
        <taxon>Penicillium</taxon>
    </lineage>
</organism>